<sequence length="228" mass="25574">MQLLKQENKKTNILPLLAVATFGLNLLALLVLMFHGSMLQQLNRRNTTQSLVQLADGSAITADPKQNLERNPETIRRFVGETMTLMLTWSQKQPPRTVWQLSSQLLAGNARQRFELEVDKLIPENQAGNINKGTESVLVVQRISEPTKIESENGKWKVEIIGNHIVFTSSDPLGETTPFRKQILVQAIDEQATSLPKVPLPLDLAVHRLGEAKLEIYNICEITDNKCS</sequence>
<proteinExistence type="predicted"/>
<dbReference type="Proteomes" id="UP000076925">
    <property type="component" value="Unassembled WGS sequence"/>
</dbReference>
<name>A0A139WWB0_9CYAN</name>
<accession>A0A139WWB0</accession>
<dbReference type="EMBL" id="ANNX02000047">
    <property type="protein sequence ID" value="KYC36731.1"/>
    <property type="molecule type" value="Genomic_DNA"/>
</dbReference>
<gene>
    <name evidence="2" type="ORF">WA1_44440</name>
</gene>
<dbReference type="AlphaFoldDB" id="A0A139WWB0"/>
<dbReference type="STRING" id="128403.WA1_44440"/>
<keyword evidence="3" id="KW-1185">Reference proteome</keyword>
<reference evidence="2 3" key="1">
    <citation type="journal article" date="2013" name="Genome Biol. Evol.">
        <title>Genomes of Stigonematalean cyanobacteria (subsection V) and the evolution of oxygenic photosynthesis from prokaryotes to plastids.</title>
        <authorList>
            <person name="Dagan T."/>
            <person name="Roettger M."/>
            <person name="Stucken K."/>
            <person name="Landan G."/>
            <person name="Koch R."/>
            <person name="Major P."/>
            <person name="Gould S.B."/>
            <person name="Goremykin V.V."/>
            <person name="Rippka R."/>
            <person name="Tandeau de Marsac N."/>
            <person name="Gugger M."/>
            <person name="Lockhart P.J."/>
            <person name="Allen J.F."/>
            <person name="Brune I."/>
            <person name="Maus I."/>
            <person name="Puhler A."/>
            <person name="Martin W.F."/>
        </authorList>
    </citation>
    <scope>NUCLEOTIDE SEQUENCE [LARGE SCALE GENOMIC DNA]</scope>
    <source>
        <strain evidence="2 3">PCC 7110</strain>
    </source>
</reference>
<organism evidence="2 3">
    <name type="scientific">Scytonema hofmannii PCC 7110</name>
    <dbReference type="NCBI Taxonomy" id="128403"/>
    <lineage>
        <taxon>Bacteria</taxon>
        <taxon>Bacillati</taxon>
        <taxon>Cyanobacteriota</taxon>
        <taxon>Cyanophyceae</taxon>
        <taxon>Nostocales</taxon>
        <taxon>Scytonemataceae</taxon>
        <taxon>Scytonema</taxon>
    </lineage>
</organism>
<dbReference type="RefSeq" id="WP_017744767.1">
    <property type="nucleotide sequence ID" value="NZ_KQ976354.1"/>
</dbReference>
<evidence type="ECO:0000313" key="2">
    <source>
        <dbReference type="EMBL" id="KYC36731.1"/>
    </source>
</evidence>
<evidence type="ECO:0000313" key="3">
    <source>
        <dbReference type="Proteomes" id="UP000076925"/>
    </source>
</evidence>
<comment type="caution">
    <text evidence="2">The sequence shown here is derived from an EMBL/GenBank/DDBJ whole genome shotgun (WGS) entry which is preliminary data.</text>
</comment>
<protein>
    <submittedName>
        <fullName evidence="2">Uncharacterized protein</fullName>
    </submittedName>
</protein>
<keyword evidence="1" id="KW-0472">Membrane</keyword>
<keyword evidence="1" id="KW-0812">Transmembrane</keyword>
<evidence type="ECO:0000256" key="1">
    <source>
        <dbReference type="SAM" id="Phobius"/>
    </source>
</evidence>
<keyword evidence="1" id="KW-1133">Transmembrane helix</keyword>
<feature type="transmembrane region" description="Helical" evidence="1">
    <location>
        <begin position="12"/>
        <end position="34"/>
    </location>
</feature>
<dbReference type="OrthoDB" id="528950at2"/>